<dbReference type="PANTHER" id="PTHR12196:SF2">
    <property type="entry name" value="DIPHTHINE--AMMONIA LIGASE"/>
    <property type="match status" value="1"/>
</dbReference>
<dbReference type="FunFam" id="3.40.50.620:FF:000069">
    <property type="entry name" value="diphthine--ammonia ligase"/>
    <property type="match status" value="1"/>
</dbReference>
<dbReference type="FunFam" id="3.90.1490.10:FF:000001">
    <property type="entry name" value="Diphthine--ammonia ligase"/>
    <property type="match status" value="1"/>
</dbReference>
<evidence type="ECO:0000256" key="10">
    <source>
        <dbReference type="ARBA" id="ARBA00031552"/>
    </source>
</evidence>
<comment type="catalytic activity">
    <reaction evidence="12">
        <text>diphthine-[translation elongation factor 2] + NH4(+) + ATP = diphthamide-[translation elongation factor 2] + AMP + diphosphate + H(+)</text>
        <dbReference type="Rhea" id="RHEA:19753"/>
        <dbReference type="Rhea" id="RHEA-COMP:10172"/>
        <dbReference type="Rhea" id="RHEA-COMP:10174"/>
        <dbReference type="ChEBI" id="CHEBI:15378"/>
        <dbReference type="ChEBI" id="CHEBI:16692"/>
        <dbReference type="ChEBI" id="CHEBI:28938"/>
        <dbReference type="ChEBI" id="CHEBI:30616"/>
        <dbReference type="ChEBI" id="CHEBI:33019"/>
        <dbReference type="ChEBI" id="CHEBI:82696"/>
        <dbReference type="ChEBI" id="CHEBI:456215"/>
        <dbReference type="EC" id="6.3.1.14"/>
    </reaction>
</comment>
<protein>
    <recommendedName>
        <fullName evidence="4">Diphthine--ammonia ligase</fullName>
        <ecNumber evidence="3">6.3.1.14</ecNumber>
    </recommendedName>
    <alternativeName>
        <fullName evidence="9">ATP-binding domain-containing protein 4</fullName>
    </alternativeName>
    <alternativeName>
        <fullName evidence="8">Diphthamide synthase</fullName>
    </alternativeName>
    <alternativeName>
        <fullName evidence="10">Diphthamide synthetase</fullName>
    </alternativeName>
    <alternativeName>
        <fullName evidence="11">Protein DPH6 homolog</fullName>
    </alternativeName>
</protein>
<evidence type="ECO:0000256" key="6">
    <source>
        <dbReference type="ARBA" id="ARBA00022741"/>
    </source>
</evidence>
<proteinExistence type="inferred from homology"/>
<dbReference type="Proteomes" id="UP001431783">
    <property type="component" value="Unassembled WGS sequence"/>
</dbReference>
<dbReference type="EMBL" id="JARQZJ010000004">
    <property type="protein sequence ID" value="KAK9871043.1"/>
    <property type="molecule type" value="Genomic_DNA"/>
</dbReference>
<evidence type="ECO:0000256" key="12">
    <source>
        <dbReference type="ARBA" id="ARBA00048108"/>
    </source>
</evidence>
<evidence type="ECO:0000259" key="13">
    <source>
        <dbReference type="Pfam" id="PF01902"/>
    </source>
</evidence>
<dbReference type="Gene3D" id="3.30.1330.40">
    <property type="entry name" value="RutC-like"/>
    <property type="match status" value="2"/>
</dbReference>
<dbReference type="InterPro" id="IPR035959">
    <property type="entry name" value="RutC-like_sf"/>
</dbReference>
<dbReference type="SUPFAM" id="SSF52402">
    <property type="entry name" value="Adenine nucleotide alpha hydrolases-like"/>
    <property type="match status" value="1"/>
</dbReference>
<dbReference type="InterPro" id="IPR002761">
    <property type="entry name" value="Diphthami_syn_dom"/>
</dbReference>
<evidence type="ECO:0000256" key="9">
    <source>
        <dbReference type="ARBA" id="ARBA00031202"/>
    </source>
</evidence>
<organism evidence="14 15">
    <name type="scientific">Henosepilachna vigintioctopunctata</name>
    <dbReference type="NCBI Taxonomy" id="420089"/>
    <lineage>
        <taxon>Eukaryota</taxon>
        <taxon>Metazoa</taxon>
        <taxon>Ecdysozoa</taxon>
        <taxon>Arthropoda</taxon>
        <taxon>Hexapoda</taxon>
        <taxon>Insecta</taxon>
        <taxon>Pterygota</taxon>
        <taxon>Neoptera</taxon>
        <taxon>Endopterygota</taxon>
        <taxon>Coleoptera</taxon>
        <taxon>Polyphaga</taxon>
        <taxon>Cucujiformia</taxon>
        <taxon>Coccinelloidea</taxon>
        <taxon>Coccinellidae</taxon>
        <taxon>Epilachninae</taxon>
        <taxon>Epilachnini</taxon>
        <taxon>Henosepilachna</taxon>
    </lineage>
</organism>
<evidence type="ECO:0000256" key="4">
    <source>
        <dbReference type="ARBA" id="ARBA00018426"/>
    </source>
</evidence>
<keyword evidence="15" id="KW-1185">Reference proteome</keyword>
<dbReference type="FunFam" id="3.30.1330.40:FF:000010">
    <property type="entry name" value="Diphthine--ammonia ligase"/>
    <property type="match status" value="1"/>
</dbReference>
<dbReference type="PANTHER" id="PTHR12196">
    <property type="entry name" value="DOMAIN OF UNKNOWN FUNCTION 71 DUF71 -CONTAINING PROTEIN"/>
    <property type="match status" value="1"/>
</dbReference>
<feature type="domain" description="Diphthamide synthase" evidence="13">
    <location>
        <begin position="1"/>
        <end position="227"/>
    </location>
</feature>
<dbReference type="InterPro" id="IPR014729">
    <property type="entry name" value="Rossmann-like_a/b/a_fold"/>
</dbReference>
<dbReference type="CDD" id="cd06155">
    <property type="entry name" value="eu_AANH_C_1"/>
    <property type="match status" value="1"/>
</dbReference>
<dbReference type="CDD" id="cd06156">
    <property type="entry name" value="eu_AANH_C_2"/>
    <property type="match status" value="1"/>
</dbReference>
<keyword evidence="6" id="KW-0547">Nucleotide-binding</keyword>
<dbReference type="CDD" id="cd01994">
    <property type="entry name" value="AANH_PF0828-like"/>
    <property type="match status" value="1"/>
</dbReference>
<dbReference type="AlphaFoldDB" id="A0AAW1TLM8"/>
<evidence type="ECO:0000256" key="1">
    <source>
        <dbReference type="ARBA" id="ARBA00005156"/>
    </source>
</evidence>
<evidence type="ECO:0000256" key="2">
    <source>
        <dbReference type="ARBA" id="ARBA00008496"/>
    </source>
</evidence>
<evidence type="ECO:0000256" key="8">
    <source>
        <dbReference type="ARBA" id="ARBA00029814"/>
    </source>
</evidence>
<keyword evidence="5" id="KW-0436">Ligase</keyword>
<dbReference type="SUPFAM" id="SSF55298">
    <property type="entry name" value="YjgF-like"/>
    <property type="match status" value="2"/>
</dbReference>
<dbReference type="GO" id="GO:0017178">
    <property type="term" value="F:diphthine-ammonia ligase activity"/>
    <property type="evidence" value="ECO:0007669"/>
    <property type="project" value="UniProtKB-EC"/>
</dbReference>
<evidence type="ECO:0000313" key="14">
    <source>
        <dbReference type="EMBL" id="KAK9871043.1"/>
    </source>
</evidence>
<dbReference type="Gene3D" id="3.40.50.620">
    <property type="entry name" value="HUPs"/>
    <property type="match status" value="1"/>
</dbReference>
<dbReference type="InterPro" id="IPR006175">
    <property type="entry name" value="YjgF/YER057c/UK114"/>
</dbReference>
<dbReference type="InterPro" id="IPR030662">
    <property type="entry name" value="DPH6/MJ0570"/>
</dbReference>
<dbReference type="GO" id="GO:0017183">
    <property type="term" value="P:protein histidyl modification to diphthamide"/>
    <property type="evidence" value="ECO:0007669"/>
    <property type="project" value="TreeGrafter"/>
</dbReference>
<gene>
    <name evidence="14" type="ORF">WA026_010001</name>
</gene>
<sequence>MKVLALISGGKDSTYNMMQCVVAGHDIVGLANLFPISKNELDSYMYQSVGFEAIDLIASAMDLPIFRKETMGKSSQQGKIYVETKDDEVEDLFDLLNNAKQKVYFEGVSVGAILSDYQRVRVENVCNRLGLVSLAYLWQRNQKELLDEMINCEVDAILIKVASLGLEPKKHLGRSLSSMQSHLHSMHDKYGLHICGEGGEYETLTLDCPLFKSRIVIMESELVIHSDDPIAPVGYLKLNKLQLERKLPILNLHERLQGLPLKDCDGYVTDQGEDCQDLNNDELDSYSLREPTIKFEDYVVDKSLAKQNYSVQVTSSGWLWIGGITGDKSDNPMAAAMTNLSSCLSSYNHNLSDVCSISMYINNMKAFEEMNKYYVSYFNFPNPPTRACVEVPLHGECPLILEAISWKVPEDVFCDPPVERHTMHVQSWSHWAPANIGPYSQAVKIGELIYLAGQIGLIPGNLQLVEGGITYQCRLALRNVERLLKAVDTNLNLRNVVQGICYVRNISSINQVRKLWEESTNNAIVDYVVVSDLPKSALVEWHVWAHRFNHLFEYEETGRIIDDKNWSISIFRRWNHENNIAAIVCHLEKTDIVQESIFDKDIFIECLNYTLQKLKQGHQSNCVPVLSLKIFYPMSKNVDASEYFTYFDDLKNEVFLTYTFVPVLHCKNQNTYLSICGTRTE</sequence>
<evidence type="ECO:0000256" key="3">
    <source>
        <dbReference type="ARBA" id="ARBA00012089"/>
    </source>
</evidence>
<comment type="similarity">
    <text evidence="2">Belongs to the Diphthine--ammonia ligase family.</text>
</comment>
<dbReference type="Pfam" id="PF01042">
    <property type="entry name" value="Ribonuc_L-PSP"/>
    <property type="match status" value="2"/>
</dbReference>
<evidence type="ECO:0000256" key="5">
    <source>
        <dbReference type="ARBA" id="ARBA00022598"/>
    </source>
</evidence>
<dbReference type="Gene3D" id="3.90.1490.10">
    <property type="entry name" value="putative n-type atp pyrophosphatase, domain 2"/>
    <property type="match status" value="1"/>
</dbReference>
<dbReference type="GO" id="GO:0005524">
    <property type="term" value="F:ATP binding"/>
    <property type="evidence" value="ECO:0007669"/>
    <property type="project" value="UniProtKB-KW"/>
</dbReference>
<dbReference type="Pfam" id="PF01902">
    <property type="entry name" value="Diphthami_syn_2"/>
    <property type="match status" value="1"/>
</dbReference>
<accession>A0AAW1TLM8</accession>
<dbReference type="NCBIfam" id="TIGR00290">
    <property type="entry name" value="MJ0570_dom"/>
    <property type="match status" value="1"/>
</dbReference>
<name>A0AAW1TLM8_9CUCU</name>
<reference evidence="14 15" key="1">
    <citation type="submission" date="2023-03" db="EMBL/GenBank/DDBJ databases">
        <title>Genome insight into feeding habits of ladybird beetles.</title>
        <authorList>
            <person name="Li H.-S."/>
            <person name="Huang Y.-H."/>
            <person name="Pang H."/>
        </authorList>
    </citation>
    <scope>NUCLEOTIDE SEQUENCE [LARGE SCALE GENOMIC DNA]</scope>
    <source>
        <strain evidence="14">SYSU_2023b</strain>
        <tissue evidence="14">Whole body</tissue>
    </source>
</reference>
<comment type="caution">
    <text evidence="14">The sequence shown here is derived from an EMBL/GenBank/DDBJ whole genome shotgun (WGS) entry which is preliminary data.</text>
</comment>
<comment type="pathway">
    <text evidence="1">Protein modification; peptidyl-diphthamide biosynthesis.</text>
</comment>
<dbReference type="EC" id="6.3.1.14" evidence="3"/>
<evidence type="ECO:0000256" key="7">
    <source>
        <dbReference type="ARBA" id="ARBA00022840"/>
    </source>
</evidence>
<keyword evidence="7" id="KW-0067">ATP-binding</keyword>
<evidence type="ECO:0000256" key="11">
    <source>
        <dbReference type="ARBA" id="ARBA00032849"/>
    </source>
</evidence>
<evidence type="ECO:0000313" key="15">
    <source>
        <dbReference type="Proteomes" id="UP001431783"/>
    </source>
</evidence>